<protein>
    <recommendedName>
        <fullName evidence="4">MobA-like NTP transferase domain-containing protein</fullName>
    </recommendedName>
</protein>
<keyword evidence="1" id="KW-0808">Transferase</keyword>
<dbReference type="PANTHER" id="PTHR19136">
    <property type="entry name" value="MOLYBDENUM COFACTOR GUANYLYLTRANSFERASE"/>
    <property type="match status" value="1"/>
</dbReference>
<proteinExistence type="predicted"/>
<dbReference type="SUPFAM" id="SSF53448">
    <property type="entry name" value="Nucleotide-diphospho-sugar transferases"/>
    <property type="match status" value="1"/>
</dbReference>
<reference evidence="2 3" key="1">
    <citation type="journal article" date="2015" name="Int. J. Syst. Evol. Microbiol.">
        <title>M ethanocaldococcus bathoardescens sp. nov., a hyperthermophilic methanogen isolated from a volcanically active deep-sea hydrothermal vent.</title>
        <authorList>
            <person name="Stewart L.C."/>
            <person name="Jung J.H."/>
            <person name="Kim Y.T."/>
            <person name="Kwon S.W."/>
            <person name="Park C.S."/>
            <person name="Holden J.F."/>
        </authorList>
    </citation>
    <scope>NUCLEOTIDE SEQUENCE [LARGE SCALE GENOMIC DNA]</scope>
    <source>
        <strain evidence="2 3">JH146</strain>
    </source>
</reference>
<dbReference type="STRING" id="1301915.JH146_0728"/>
<dbReference type="GO" id="GO:0016779">
    <property type="term" value="F:nucleotidyltransferase activity"/>
    <property type="evidence" value="ECO:0007669"/>
    <property type="project" value="TreeGrafter"/>
</dbReference>
<dbReference type="Gene3D" id="3.90.550.10">
    <property type="entry name" value="Spore Coat Polysaccharide Biosynthesis Protein SpsA, Chain A"/>
    <property type="match status" value="1"/>
</dbReference>
<gene>
    <name evidence="2" type="ORF">JH146_0728</name>
</gene>
<dbReference type="InterPro" id="IPR053669">
    <property type="entry name" value="AdoCbi-P_Guanylyltransferase"/>
</dbReference>
<dbReference type="PANTHER" id="PTHR19136:SF86">
    <property type="entry name" value="ADENOSYLCOBINAMIDE-PHOSPHATE GUANYLYLTRANSFERASE"/>
    <property type="match status" value="1"/>
</dbReference>
<dbReference type="HOGENOM" id="CLU_098907_0_0_2"/>
<sequence>MGNVEKPIVKVCDKCIIDYVLSPLLKSKVKNIFVAVSPNTPKTKEYVISTYKSYKNISVIDTSGNGYINDLNECIEYFSEPFLVVSSDLINLTSKIINSIVDYYYFIKSKNPDVEALAVMIPKEKYPNPSIEFNGLVPVGINVLSPKHGYQKEEIMVIEELIFNVNTKDDLKLAKMLLNGRK</sequence>
<dbReference type="Proteomes" id="UP000028781">
    <property type="component" value="Chromosome"/>
</dbReference>
<organism evidence="2 3">
    <name type="scientific">Methanocaldococcus bathoardescens</name>
    <dbReference type="NCBI Taxonomy" id="1301915"/>
    <lineage>
        <taxon>Archaea</taxon>
        <taxon>Methanobacteriati</taxon>
        <taxon>Methanobacteriota</taxon>
        <taxon>Methanomada group</taxon>
        <taxon>Methanococci</taxon>
        <taxon>Methanococcales</taxon>
        <taxon>Methanocaldococcaceae</taxon>
        <taxon>Methanocaldococcus</taxon>
    </lineage>
</organism>
<dbReference type="InterPro" id="IPR029044">
    <property type="entry name" value="Nucleotide-diphossugar_trans"/>
</dbReference>
<evidence type="ECO:0008006" key="4">
    <source>
        <dbReference type="Google" id="ProtNLM"/>
    </source>
</evidence>
<evidence type="ECO:0000256" key="1">
    <source>
        <dbReference type="ARBA" id="ARBA00022679"/>
    </source>
</evidence>
<dbReference type="KEGG" id="mjh:JH146_0728"/>
<accession>A0A076LBP8</accession>
<name>A0A076LBP8_9EURY</name>
<dbReference type="NCBIfam" id="TIGR00454">
    <property type="entry name" value="TIGR00454 family protein"/>
    <property type="match status" value="1"/>
</dbReference>
<keyword evidence="3" id="KW-1185">Reference proteome</keyword>
<evidence type="ECO:0000313" key="3">
    <source>
        <dbReference type="Proteomes" id="UP000028781"/>
    </source>
</evidence>
<dbReference type="EMBL" id="CP009149">
    <property type="protein sequence ID" value="AIJ05576.1"/>
    <property type="molecule type" value="Genomic_DNA"/>
</dbReference>
<dbReference type="NCBIfam" id="NF045495">
    <property type="entry name" value="AdoCbiPCobY_Meth"/>
    <property type="match status" value="1"/>
</dbReference>
<evidence type="ECO:0000313" key="2">
    <source>
        <dbReference type="EMBL" id="AIJ05576.1"/>
    </source>
</evidence>
<dbReference type="AlphaFoldDB" id="A0A076LBP8"/>
<dbReference type="InterPro" id="IPR005245">
    <property type="entry name" value="CHP00454"/>
</dbReference>